<comment type="caution">
    <text evidence="1">The sequence shown here is derived from an EMBL/GenBank/DDBJ whole genome shotgun (WGS) entry which is preliminary data.</text>
</comment>
<keyword evidence="2" id="KW-1185">Reference proteome</keyword>
<dbReference type="EMBL" id="JAKKSL010000001">
    <property type="protein sequence ID" value="MCI2282911.1"/>
    <property type="molecule type" value="Genomic_DNA"/>
</dbReference>
<reference evidence="1" key="1">
    <citation type="submission" date="2022-01" db="EMBL/GenBank/DDBJ databases">
        <title>Colwellia maritima, isolated from seawater.</title>
        <authorList>
            <person name="Kristyanto S."/>
            <person name="Jung J."/>
            <person name="Jeon C.O."/>
        </authorList>
    </citation>
    <scope>NUCLEOTIDE SEQUENCE</scope>
    <source>
        <strain evidence="1">MSW7</strain>
    </source>
</reference>
<accession>A0ABS9X0B1</accession>
<dbReference type="Gene3D" id="2.40.10.480">
    <property type="match status" value="1"/>
</dbReference>
<dbReference type="SUPFAM" id="SSF50998">
    <property type="entry name" value="Quinoprotein alcohol dehydrogenase-like"/>
    <property type="match status" value="1"/>
</dbReference>
<evidence type="ECO:0000313" key="2">
    <source>
        <dbReference type="Proteomes" id="UP001139646"/>
    </source>
</evidence>
<dbReference type="RefSeq" id="WP_242283989.1">
    <property type="nucleotide sequence ID" value="NZ_JAKKSL010000001.1"/>
</dbReference>
<protein>
    <submittedName>
        <fullName evidence="1">Uncharacterized protein</fullName>
    </submittedName>
</protein>
<name>A0ABS9X0B1_9GAMM</name>
<sequence length="49" mass="5692">MYSANRDGDVIAFDVKTGKSLWKADLSDINNERSFWDNRIPPYFRVGLL</sequence>
<dbReference type="Proteomes" id="UP001139646">
    <property type="component" value="Unassembled WGS sequence"/>
</dbReference>
<dbReference type="InterPro" id="IPR011047">
    <property type="entry name" value="Quinoprotein_ADH-like_sf"/>
</dbReference>
<evidence type="ECO:0000313" key="1">
    <source>
        <dbReference type="EMBL" id="MCI2282911.1"/>
    </source>
</evidence>
<proteinExistence type="predicted"/>
<organism evidence="1 2">
    <name type="scientific">Colwellia maritima</name>
    <dbReference type="NCBI Taxonomy" id="2912588"/>
    <lineage>
        <taxon>Bacteria</taxon>
        <taxon>Pseudomonadati</taxon>
        <taxon>Pseudomonadota</taxon>
        <taxon>Gammaproteobacteria</taxon>
        <taxon>Alteromonadales</taxon>
        <taxon>Colwelliaceae</taxon>
        <taxon>Colwellia</taxon>
    </lineage>
</organism>
<gene>
    <name evidence="1" type="ORF">L3081_05295</name>
</gene>